<evidence type="ECO:0000256" key="1">
    <source>
        <dbReference type="ARBA" id="ARBA00022857"/>
    </source>
</evidence>
<dbReference type="PANTHER" id="PTHR48106:SF18">
    <property type="entry name" value="QUINONE OXIDOREDUCTASE PIG3"/>
    <property type="match status" value="1"/>
</dbReference>
<sequence length="332" mass="35058">MARTVRFHEIGGPEVMRLEDLETGEPGPGEVRIRVEAIGVNRAEALFRRGEYIEQVKRFPARLGAEAAGVVEAVGPGVTGFEEGQAVSSVPAFSQNDYGVYAEQAIVPAAALLHRPDGVDAVSGAAVWMPYLTAYGALVEVGGMRPGDVVALNAASSSVGLAAIHTANRVGATPIAITRTSEKKERLLKEGAAEVIVSDEEDVAARLLDLTGGKGVEYVFDAVAGPGVTDLARVVAPGGTHFLYGGLSGQPTPYPGFTLGMPALNMRTYTVLETTKDPVRLRRAAAFVASGLRNGAFRPVVDRLFPLEEIVQAHQHMESNTQFGKIVVTAAR</sequence>
<dbReference type="SMART" id="SM00829">
    <property type="entry name" value="PKS_ER"/>
    <property type="match status" value="1"/>
</dbReference>
<dbReference type="Gene3D" id="3.90.180.10">
    <property type="entry name" value="Medium-chain alcohol dehydrogenases, catalytic domain"/>
    <property type="match status" value="1"/>
</dbReference>
<evidence type="ECO:0000256" key="2">
    <source>
        <dbReference type="ARBA" id="ARBA00023002"/>
    </source>
</evidence>
<keyword evidence="5" id="KW-1185">Reference proteome</keyword>
<dbReference type="RefSeq" id="WP_346117564.1">
    <property type="nucleotide sequence ID" value="NZ_BAAAXC010000005.1"/>
</dbReference>
<dbReference type="SUPFAM" id="SSF51735">
    <property type="entry name" value="NAD(P)-binding Rossmann-fold domains"/>
    <property type="match status" value="1"/>
</dbReference>
<dbReference type="InterPro" id="IPR036291">
    <property type="entry name" value="NAD(P)-bd_dom_sf"/>
</dbReference>
<dbReference type="Pfam" id="PF13602">
    <property type="entry name" value="ADH_zinc_N_2"/>
    <property type="match status" value="1"/>
</dbReference>
<dbReference type="PANTHER" id="PTHR48106">
    <property type="entry name" value="QUINONE OXIDOREDUCTASE PIG3-RELATED"/>
    <property type="match status" value="1"/>
</dbReference>
<dbReference type="InterPro" id="IPR011032">
    <property type="entry name" value="GroES-like_sf"/>
</dbReference>
<dbReference type="EMBL" id="JBHMCE010000014">
    <property type="protein sequence ID" value="MFB9532585.1"/>
    <property type="molecule type" value="Genomic_DNA"/>
</dbReference>
<dbReference type="CDD" id="cd08268">
    <property type="entry name" value="MDR2"/>
    <property type="match status" value="1"/>
</dbReference>
<dbReference type="InterPro" id="IPR020843">
    <property type="entry name" value="ER"/>
</dbReference>
<dbReference type="Proteomes" id="UP001589646">
    <property type="component" value="Unassembled WGS sequence"/>
</dbReference>
<accession>A0ABV5QAS6</accession>
<keyword evidence="2" id="KW-0560">Oxidoreductase</keyword>
<organism evidence="4 5">
    <name type="scientific">Nonomuraea roseola</name>
    <dbReference type="NCBI Taxonomy" id="46179"/>
    <lineage>
        <taxon>Bacteria</taxon>
        <taxon>Bacillati</taxon>
        <taxon>Actinomycetota</taxon>
        <taxon>Actinomycetes</taxon>
        <taxon>Streptosporangiales</taxon>
        <taxon>Streptosporangiaceae</taxon>
        <taxon>Nonomuraea</taxon>
    </lineage>
</organism>
<dbReference type="Pfam" id="PF08240">
    <property type="entry name" value="ADH_N"/>
    <property type="match status" value="1"/>
</dbReference>
<evidence type="ECO:0000259" key="3">
    <source>
        <dbReference type="SMART" id="SM00829"/>
    </source>
</evidence>
<evidence type="ECO:0000313" key="5">
    <source>
        <dbReference type="Proteomes" id="UP001589646"/>
    </source>
</evidence>
<dbReference type="Gene3D" id="3.40.50.720">
    <property type="entry name" value="NAD(P)-binding Rossmann-like Domain"/>
    <property type="match status" value="1"/>
</dbReference>
<gene>
    <name evidence="4" type="ORF">ACFFRN_38765</name>
</gene>
<evidence type="ECO:0000313" key="4">
    <source>
        <dbReference type="EMBL" id="MFB9532585.1"/>
    </source>
</evidence>
<dbReference type="InterPro" id="IPR013154">
    <property type="entry name" value="ADH-like_N"/>
</dbReference>
<proteinExistence type="predicted"/>
<protein>
    <submittedName>
        <fullName evidence="4">Zinc-dependent alcohol dehydrogenase family protein</fullName>
    </submittedName>
</protein>
<dbReference type="SUPFAM" id="SSF50129">
    <property type="entry name" value="GroES-like"/>
    <property type="match status" value="1"/>
</dbReference>
<keyword evidence="1" id="KW-0521">NADP</keyword>
<feature type="domain" description="Enoyl reductase (ER)" evidence="3">
    <location>
        <begin position="11"/>
        <end position="328"/>
    </location>
</feature>
<reference evidence="4 5" key="1">
    <citation type="submission" date="2024-09" db="EMBL/GenBank/DDBJ databases">
        <authorList>
            <person name="Sun Q."/>
            <person name="Mori K."/>
        </authorList>
    </citation>
    <scope>NUCLEOTIDE SEQUENCE [LARGE SCALE GENOMIC DNA]</scope>
    <source>
        <strain evidence="4 5">JCM 3323</strain>
    </source>
</reference>
<comment type="caution">
    <text evidence="4">The sequence shown here is derived from an EMBL/GenBank/DDBJ whole genome shotgun (WGS) entry which is preliminary data.</text>
</comment>
<name>A0ABV5QAS6_9ACTN</name>